<organism evidence="2 3">
    <name type="scientific">Blastopirellula sediminis</name>
    <dbReference type="NCBI Taxonomy" id="2894196"/>
    <lineage>
        <taxon>Bacteria</taxon>
        <taxon>Pseudomonadati</taxon>
        <taxon>Planctomycetota</taxon>
        <taxon>Planctomycetia</taxon>
        <taxon>Pirellulales</taxon>
        <taxon>Pirellulaceae</taxon>
        <taxon>Blastopirellula</taxon>
    </lineage>
</organism>
<sequence>MRYEFLIEQVERLFELVFDFFMFLVNMIIAASRFCFGRSDSDQSPPNAE</sequence>
<dbReference type="AlphaFoldDB" id="A0A9X1MIQ3"/>
<protein>
    <submittedName>
        <fullName evidence="2">Uncharacterized protein</fullName>
    </submittedName>
</protein>
<proteinExistence type="predicted"/>
<evidence type="ECO:0000313" key="2">
    <source>
        <dbReference type="EMBL" id="MCC9627878.1"/>
    </source>
</evidence>
<accession>A0A9X1MIQ3</accession>
<keyword evidence="1" id="KW-1133">Transmembrane helix</keyword>
<comment type="caution">
    <text evidence="2">The sequence shown here is derived from an EMBL/GenBank/DDBJ whole genome shotgun (WGS) entry which is preliminary data.</text>
</comment>
<keyword evidence="3" id="KW-1185">Reference proteome</keyword>
<name>A0A9X1MIQ3_9BACT</name>
<evidence type="ECO:0000256" key="1">
    <source>
        <dbReference type="SAM" id="Phobius"/>
    </source>
</evidence>
<gene>
    <name evidence="2" type="ORF">LOC68_05685</name>
</gene>
<keyword evidence="1" id="KW-0472">Membrane</keyword>
<dbReference type="Proteomes" id="UP001139103">
    <property type="component" value="Unassembled WGS sequence"/>
</dbReference>
<dbReference type="RefSeq" id="WP_230216640.1">
    <property type="nucleotide sequence ID" value="NZ_JAJKFT010000004.1"/>
</dbReference>
<dbReference type="EMBL" id="JAJKFT010000004">
    <property type="protein sequence ID" value="MCC9627878.1"/>
    <property type="molecule type" value="Genomic_DNA"/>
</dbReference>
<evidence type="ECO:0000313" key="3">
    <source>
        <dbReference type="Proteomes" id="UP001139103"/>
    </source>
</evidence>
<keyword evidence="1" id="KW-0812">Transmembrane</keyword>
<reference evidence="2" key="1">
    <citation type="submission" date="2021-11" db="EMBL/GenBank/DDBJ databases">
        <title>Genome sequence.</title>
        <authorList>
            <person name="Sun Q."/>
        </authorList>
    </citation>
    <scope>NUCLEOTIDE SEQUENCE</scope>
    <source>
        <strain evidence="2">JC732</strain>
    </source>
</reference>
<feature type="transmembrane region" description="Helical" evidence="1">
    <location>
        <begin position="16"/>
        <end position="36"/>
    </location>
</feature>